<reference evidence="2" key="1">
    <citation type="journal article" date="2020" name="bioRxiv">
        <title>Whole genome comparisons of ergot fungi reveals the divergence and evolution of species within the genus Claviceps are the result of varying mechanisms driving genome evolution and host range expansion.</title>
        <authorList>
            <person name="Wyka S.A."/>
            <person name="Mondo S.J."/>
            <person name="Liu M."/>
            <person name="Dettman J."/>
            <person name="Nalam V."/>
            <person name="Broders K.D."/>
        </authorList>
    </citation>
    <scope>NUCLEOTIDE SEQUENCE</scope>
    <source>
        <strain evidence="2">CCC 489</strain>
    </source>
</reference>
<dbReference type="EMBL" id="SRPY01000750">
    <property type="protein sequence ID" value="KAG5918293.1"/>
    <property type="molecule type" value="Genomic_DNA"/>
</dbReference>
<gene>
    <name evidence="2" type="ORF">E4U42_006917</name>
</gene>
<name>A0A8K0NGI0_9HYPO</name>
<accession>A0A8K0NGI0</accession>
<keyword evidence="3" id="KW-1185">Reference proteome</keyword>
<feature type="signal peptide" evidence="1">
    <location>
        <begin position="1"/>
        <end position="16"/>
    </location>
</feature>
<evidence type="ECO:0000256" key="1">
    <source>
        <dbReference type="SAM" id="SignalP"/>
    </source>
</evidence>
<keyword evidence="1" id="KW-0732">Signal</keyword>
<protein>
    <submittedName>
        <fullName evidence="2">Uncharacterized protein</fullName>
    </submittedName>
</protein>
<dbReference type="AlphaFoldDB" id="A0A8K0NGI0"/>
<feature type="chain" id="PRO_5035465023" evidence="1">
    <location>
        <begin position="17"/>
        <end position="97"/>
    </location>
</feature>
<proteinExistence type="predicted"/>
<evidence type="ECO:0000313" key="3">
    <source>
        <dbReference type="Proteomes" id="UP000811619"/>
    </source>
</evidence>
<comment type="caution">
    <text evidence="2">The sequence shown here is derived from an EMBL/GenBank/DDBJ whole genome shotgun (WGS) entry which is preliminary data.</text>
</comment>
<dbReference type="Proteomes" id="UP000811619">
    <property type="component" value="Unassembled WGS sequence"/>
</dbReference>
<sequence>MQYLSLLLAAATVTSAAIMAPAADAELTKRLAFKKWCNSRTDDDGTCAKEGMTALCCANSQNGDFQRHISVFQLGYNKRGNFWCYDSHNNAGQIYCG</sequence>
<evidence type="ECO:0000313" key="2">
    <source>
        <dbReference type="EMBL" id="KAG5918293.1"/>
    </source>
</evidence>
<organism evidence="2 3">
    <name type="scientific">Claviceps africana</name>
    <dbReference type="NCBI Taxonomy" id="83212"/>
    <lineage>
        <taxon>Eukaryota</taxon>
        <taxon>Fungi</taxon>
        <taxon>Dikarya</taxon>
        <taxon>Ascomycota</taxon>
        <taxon>Pezizomycotina</taxon>
        <taxon>Sordariomycetes</taxon>
        <taxon>Hypocreomycetidae</taxon>
        <taxon>Hypocreales</taxon>
        <taxon>Clavicipitaceae</taxon>
        <taxon>Claviceps</taxon>
    </lineage>
</organism>